<dbReference type="SUPFAM" id="SSF55961">
    <property type="entry name" value="Bet v1-like"/>
    <property type="match status" value="1"/>
</dbReference>
<dbReference type="Gene3D" id="3.30.530.20">
    <property type="match status" value="1"/>
</dbReference>
<dbReference type="InterPro" id="IPR022742">
    <property type="entry name" value="Hydrolase_4"/>
</dbReference>
<dbReference type="GO" id="GO:0016787">
    <property type="term" value="F:hydrolase activity"/>
    <property type="evidence" value="ECO:0007669"/>
    <property type="project" value="UniProtKB-KW"/>
</dbReference>
<organism evidence="2 3">
    <name type="scientific">Mycobacterium basiliense</name>
    <dbReference type="NCBI Taxonomy" id="2094119"/>
    <lineage>
        <taxon>Bacteria</taxon>
        <taxon>Bacillati</taxon>
        <taxon>Actinomycetota</taxon>
        <taxon>Actinomycetes</taxon>
        <taxon>Mycobacteriales</taxon>
        <taxon>Mycobacteriaceae</taxon>
        <taxon>Mycobacterium</taxon>
    </lineage>
</organism>
<dbReference type="Proteomes" id="UP000269998">
    <property type="component" value="Chromosome"/>
</dbReference>
<feature type="domain" description="Serine aminopeptidase S33" evidence="1">
    <location>
        <begin position="138"/>
        <end position="256"/>
    </location>
</feature>
<evidence type="ECO:0000313" key="3">
    <source>
        <dbReference type="Proteomes" id="UP000269998"/>
    </source>
</evidence>
<dbReference type="PANTHER" id="PTHR11005">
    <property type="entry name" value="LYSOSOMAL ACID LIPASE-RELATED"/>
    <property type="match status" value="1"/>
</dbReference>
<dbReference type="InterPro" id="IPR029058">
    <property type="entry name" value="AB_hydrolase_fold"/>
</dbReference>
<proteinExistence type="predicted"/>
<dbReference type="SUPFAM" id="SSF53474">
    <property type="entry name" value="alpha/beta-Hydrolases"/>
    <property type="match status" value="1"/>
</dbReference>
<dbReference type="InterPro" id="IPR023393">
    <property type="entry name" value="START-like_dom_sf"/>
</dbReference>
<dbReference type="EMBL" id="LR130759">
    <property type="protein sequence ID" value="VDM88641.1"/>
    <property type="molecule type" value="Genomic_DNA"/>
</dbReference>
<dbReference type="InterPro" id="IPR019587">
    <property type="entry name" value="Polyketide_cyclase/dehydratase"/>
</dbReference>
<reference evidence="3" key="1">
    <citation type="submission" date="2018-02" db="EMBL/GenBank/DDBJ databases">
        <authorList>
            <person name="Seth-Smith MB H."/>
            <person name="Seth-Smith H."/>
        </authorList>
    </citation>
    <scope>NUCLEOTIDE SEQUENCE [LARGE SCALE GENOMIC DNA]</scope>
</reference>
<accession>A0A3S4BE39</accession>
<name>A0A3S4BE39_9MYCO</name>
<dbReference type="Gene3D" id="3.40.50.1820">
    <property type="entry name" value="alpha/beta hydrolase"/>
    <property type="match status" value="1"/>
</dbReference>
<dbReference type="CDD" id="cd07821">
    <property type="entry name" value="PYR_PYL_RCAR_like"/>
    <property type="match status" value="1"/>
</dbReference>
<keyword evidence="3" id="KW-1185">Reference proteome</keyword>
<dbReference type="Pfam" id="PF12146">
    <property type="entry name" value="Hydrolase_4"/>
    <property type="match status" value="1"/>
</dbReference>
<sequence>MEYVDLIRCGRAAAGSSSRHGQRRLATARSSIVDQPANGGGVDIGIRPVLHIGDTANVNLPGYDAGSSFRSTKGNRVPTVWTVEEHPHCGVQATVLTVEDGGRFRVTRIGAGHGVPVVLIPGTFDNRRLYLWPGGGGLAEMLAAAGFDAWIVERRGTGGVALSAQTRAGWAEMVRVDLPAAQRLINAETGRSAFWIGHSFGGAALARAAAETLQASQVEGLVLVNAALDIPLLANRMVVAAVTARLWGGVFPARRFRLGPEDEPVAALEDAVLWGATERAQGQIAAKLNTLDVPILALTSPRDAIAPATRCHRLARSFAGSDRRIQSAARRHGFARNHSHESPLLHPGAAADVFAFVRDWLTARSGATRPASTDTAAPTGRHRIDCTAELDASPEHVFHVLTRQWATLWPVRQRRVRDGVHPDEPDGLRSVRAQRVLGIWPIQEEIVTHSSPTLIEYRTVRGPVRNHHGRVELTPVSTGRTRLDYLMTFDTPPWMPGRLLVVALERVWRQWSLPRLRQQMTPTR</sequence>
<dbReference type="Pfam" id="PF10604">
    <property type="entry name" value="Polyketide_cyc2"/>
    <property type="match status" value="1"/>
</dbReference>
<keyword evidence="2" id="KW-0378">Hydrolase</keyword>
<gene>
    <name evidence="2" type="ORF">MB901379_02204</name>
</gene>
<evidence type="ECO:0000313" key="2">
    <source>
        <dbReference type="EMBL" id="VDM88641.1"/>
    </source>
</evidence>
<evidence type="ECO:0000259" key="1">
    <source>
        <dbReference type="Pfam" id="PF12146"/>
    </source>
</evidence>
<protein>
    <submittedName>
        <fullName evidence="2">Putative esterase of the alpha/beta hydrolase fold protein</fullName>
    </submittedName>
</protein>
<dbReference type="KEGG" id="mbai:MB901379_02204"/>
<dbReference type="AlphaFoldDB" id="A0A3S4BE39"/>